<dbReference type="GeneID" id="106180315"/>
<name>A0A1S3KAQ8_LINAN</name>
<proteinExistence type="predicted"/>
<sequence length="596" mass="64721">MTVLLAFGIAIVALPPAAAEVINTCQALPSPTHMDVKQVSSNYDVTTVLATTEARSNIECIIMCKISPDCISVFYNSQTGICSLLDEIQYSPALGNAVSMAGGMLTNVVPRATDLDLESNLTVCNGSPCLVSGRCREDCDLNEPFCLGESTDCDETPMFNIQQWSGTSVHAHDTGVVVSTTYTKTKDASGLYLLWSGTLRAAYNCAGCCASWTFTIDGAECSNPSPIDYAEYHASRKDYHHHVEFFGICYGISTGTRTIALKYKDCDGTVRDSYVGWQARWRFIMAEVAETTGSATCESQTAFNIQQFAALSHTYTTNENIHSTSHYVKRAADTALRVRWSGNLYGEGNQKCSRWYFKFNGVECSNPGSLEWVFYVNGGHVPQVKRGFAFNGICEGIGSGAIVITLHVGNCTSSGYPPYDAETGWKTTTHLIVEETRLGQDISAVLAANGTTIRLPFYNRVQGYWYDIFSDADSGTIQSITYNKKSSTSGIHVIWSVNVRIAGNAKCARWSVTFNGAQCSNPGSIEHVMYLNDVQNAAASYWHLPGIVDGICLGVGRGDVTIALLVGTCPSHHGSNAFTGWRSGTFLMVEEVFLGV</sequence>
<accession>A0A1S3KAQ8</accession>
<protein>
    <submittedName>
        <fullName evidence="4">Uncharacterized protein LOC106180315</fullName>
    </submittedName>
</protein>
<keyword evidence="3" id="KW-1185">Reference proteome</keyword>
<feature type="chain" id="PRO_5010363341" evidence="1">
    <location>
        <begin position="20"/>
        <end position="596"/>
    </location>
</feature>
<feature type="signal peptide" evidence="1">
    <location>
        <begin position="1"/>
        <end position="19"/>
    </location>
</feature>
<evidence type="ECO:0000259" key="2">
    <source>
        <dbReference type="Pfam" id="PF25815"/>
    </source>
</evidence>
<dbReference type="RefSeq" id="XP_013419728.1">
    <property type="nucleotide sequence ID" value="XM_013564274.1"/>
</dbReference>
<dbReference type="OrthoDB" id="5985978at2759"/>
<dbReference type="AlphaFoldDB" id="A0A1S3KAQ8"/>
<organism evidence="3 4">
    <name type="scientific">Lingula anatina</name>
    <name type="common">Brachiopod</name>
    <name type="synonym">Lingula unguis</name>
    <dbReference type="NCBI Taxonomy" id="7574"/>
    <lineage>
        <taxon>Eukaryota</taxon>
        <taxon>Metazoa</taxon>
        <taxon>Spiralia</taxon>
        <taxon>Lophotrochozoa</taxon>
        <taxon>Brachiopoda</taxon>
        <taxon>Linguliformea</taxon>
        <taxon>Lingulata</taxon>
        <taxon>Lingulida</taxon>
        <taxon>Linguloidea</taxon>
        <taxon>Lingulidae</taxon>
        <taxon>Lingula</taxon>
    </lineage>
</organism>
<dbReference type="KEGG" id="lak:106180315"/>
<feature type="domain" description="CTHRC1 C-terminal" evidence="2">
    <location>
        <begin position="160"/>
        <end position="284"/>
    </location>
</feature>
<gene>
    <name evidence="4" type="primary">LOC106180315</name>
</gene>
<dbReference type="InterPro" id="IPR057873">
    <property type="entry name" value="CTHRC1_C"/>
</dbReference>
<evidence type="ECO:0000256" key="1">
    <source>
        <dbReference type="SAM" id="SignalP"/>
    </source>
</evidence>
<dbReference type="Pfam" id="PF25815">
    <property type="entry name" value="CTHRC1_C"/>
    <property type="match status" value="3"/>
</dbReference>
<reference evidence="4" key="1">
    <citation type="submission" date="2025-08" db="UniProtKB">
        <authorList>
            <consortium name="RefSeq"/>
        </authorList>
    </citation>
    <scope>IDENTIFICATION</scope>
    <source>
        <tissue evidence="4">Gonads</tissue>
    </source>
</reference>
<evidence type="ECO:0000313" key="4">
    <source>
        <dbReference type="RefSeq" id="XP_013419728.1"/>
    </source>
</evidence>
<dbReference type="InParanoid" id="A0A1S3KAQ8"/>
<feature type="domain" description="CTHRC1 C-terminal" evidence="2">
    <location>
        <begin position="459"/>
        <end position="585"/>
    </location>
</feature>
<keyword evidence="1" id="KW-0732">Signal</keyword>
<feature type="domain" description="CTHRC1 C-terminal" evidence="2">
    <location>
        <begin position="303"/>
        <end position="433"/>
    </location>
</feature>
<dbReference type="Proteomes" id="UP000085678">
    <property type="component" value="Unplaced"/>
</dbReference>
<evidence type="ECO:0000313" key="3">
    <source>
        <dbReference type="Proteomes" id="UP000085678"/>
    </source>
</evidence>